<keyword evidence="2" id="KW-1185">Reference proteome</keyword>
<dbReference type="EMBL" id="CP143425">
    <property type="protein sequence ID" value="WVX51561.1"/>
    <property type="molecule type" value="Genomic_DNA"/>
</dbReference>
<proteinExistence type="predicted"/>
<dbReference type="RefSeq" id="WP_187430137.1">
    <property type="nucleotide sequence ID" value="NZ_CP143425.1"/>
</dbReference>
<keyword evidence="1" id="KW-0614">Plasmid</keyword>
<evidence type="ECO:0000313" key="1">
    <source>
        <dbReference type="EMBL" id="WVX51561.1"/>
    </source>
</evidence>
<dbReference type="Proteomes" id="UP001318682">
    <property type="component" value="Plasmid pROLI83"/>
</dbReference>
<sequence length="191" mass="21277">MPKGRILTESERLVIAGEAAKGVGKQHLAQRFGVTRRTIDYTIKREKDRRRDTGIRTAAASVTVTPDEMNAFDAVLAKHGFGSRADGLRALMQASSGIFVPDEHLSSDLMSFRAALNRVGNNITQIARRMNEAKKRGMPAPWSDRQYEEVRSLAGMILEMGDQIDLLVRRRNSVMAVTVDDVLREFAFGTE</sequence>
<geneLocation type="plasmid" evidence="1 2">
    <name>pROLI83</name>
</geneLocation>
<gene>
    <name evidence="1" type="ORF">ROLI_046630</name>
</gene>
<protein>
    <submittedName>
        <fullName evidence="1">Uncharacterized protein</fullName>
    </submittedName>
</protein>
<evidence type="ECO:0000313" key="2">
    <source>
        <dbReference type="Proteomes" id="UP001318682"/>
    </source>
</evidence>
<organism evidence="1 2">
    <name type="scientific">Roseobacter fucihabitans</name>
    <dbReference type="NCBI Taxonomy" id="1537242"/>
    <lineage>
        <taxon>Bacteria</taxon>
        <taxon>Pseudomonadati</taxon>
        <taxon>Pseudomonadota</taxon>
        <taxon>Alphaproteobacteria</taxon>
        <taxon>Rhodobacterales</taxon>
        <taxon>Roseobacteraceae</taxon>
        <taxon>Roseobacter</taxon>
    </lineage>
</organism>
<name>A0ABZ2C0H0_9RHOB</name>
<accession>A0ABZ2C0H0</accession>
<reference evidence="1 2" key="1">
    <citation type="submission" date="2024-01" db="EMBL/GenBank/DDBJ databases">
        <title>Roseobacter fucihabitans sp. nov., isolated from the brown alga Fucus spiralis.</title>
        <authorList>
            <person name="Hahnke S."/>
            <person name="Berger M."/>
            <person name="Schlingloff A."/>
            <person name="Athale I."/>
            <person name="Neumann-Schaal M."/>
            <person name="Adenaya A."/>
            <person name="Poehlein A."/>
            <person name="Daniel R."/>
            <person name="Pertersen J."/>
            <person name="Brinkhoff T."/>
        </authorList>
    </citation>
    <scope>NUCLEOTIDE SEQUENCE [LARGE SCALE GENOMIC DNA]</scope>
    <source>
        <strain evidence="1 2">B14</strain>
        <plasmid evidence="1 2">pROLI83</plasmid>
    </source>
</reference>